<evidence type="ECO:0000313" key="2">
    <source>
        <dbReference type="EMBL" id="KAL3822616.1"/>
    </source>
</evidence>
<proteinExistence type="predicted"/>
<feature type="region of interest" description="Disordered" evidence="1">
    <location>
        <begin position="424"/>
        <end position="444"/>
    </location>
</feature>
<feature type="compositionally biased region" description="Basic and acidic residues" evidence="1">
    <location>
        <begin position="435"/>
        <end position="444"/>
    </location>
</feature>
<keyword evidence="3" id="KW-1185">Reference proteome</keyword>
<name>A0ABD3SDX0_9STRA</name>
<comment type="caution">
    <text evidence="2">The sequence shown here is derived from an EMBL/GenBank/DDBJ whole genome shotgun (WGS) entry which is preliminary data.</text>
</comment>
<gene>
    <name evidence="2" type="ORF">ACHAXA_006401</name>
</gene>
<evidence type="ECO:0000256" key="1">
    <source>
        <dbReference type="SAM" id="MobiDB-lite"/>
    </source>
</evidence>
<protein>
    <submittedName>
        <fullName evidence="2">Uncharacterized protein</fullName>
    </submittedName>
</protein>
<dbReference type="Proteomes" id="UP001530377">
    <property type="component" value="Unassembled WGS sequence"/>
</dbReference>
<dbReference type="AlphaFoldDB" id="A0ABD3SDX0"/>
<reference evidence="2 3" key="1">
    <citation type="submission" date="2024-10" db="EMBL/GenBank/DDBJ databases">
        <title>Updated reference genomes for cyclostephanoid diatoms.</title>
        <authorList>
            <person name="Roberts W.R."/>
            <person name="Alverson A.J."/>
        </authorList>
    </citation>
    <scope>NUCLEOTIDE SEQUENCE [LARGE SCALE GENOMIC DNA]</scope>
    <source>
        <strain evidence="2 3">AJA228-03</strain>
    </source>
</reference>
<dbReference type="EMBL" id="JALLPB020000060">
    <property type="protein sequence ID" value="KAL3822616.1"/>
    <property type="molecule type" value="Genomic_DNA"/>
</dbReference>
<evidence type="ECO:0000313" key="3">
    <source>
        <dbReference type="Proteomes" id="UP001530377"/>
    </source>
</evidence>
<sequence length="584" mass="64200">MPDNNTSEESAALELLQIKHHQPSRGDFHETSELLNSIFEHMDADSLRHWLSLAAPGPGHRPFATSCDGMGVAPSFPVGQDKAALRSAGNDENSAHQSAAGILELPIPIAGAHDERYLSPLQCYVRKTCLEYFAATASNATTNKGRQTMIIRGRVGVRCSFCKLSPRDQQAPQATSFPNQIASIYSSAVMLQCRHFPYCREMPDSVREHLEALRKAGNATPNSCGTKRRAFWSDSARSMGFIDTDAGVQFVPRVVENLSSDLSFHLDVASPSINDIEVFPKSNKVGLSRHNFVSPFEPIDASSESIACEDLVSGSTLVTIEDRDLVPDYVFLALAQLVPCQLIADDRIGAYRARPIGFTGMCCRYCQGCQPGPGFGKFFPNSVRSLAQTTTTQTIIKHITSKCKHVPRNVKSIISKRLQEAEEEAKPAYASKSSNDGDSRPKYGSRKEFFQRVWDRLHGSEGKATASTQTEVVPEFDGSTLITTSSNDVCNSELVHPIPIRYAIPFSSSDVSAPSCFDIHHDHIESIGTQHLIDDKYQRVTVRDISPTSNETKTRHFSAFSTISGAFPTFSPQSKKPKVGYIDM</sequence>
<organism evidence="2 3">
    <name type="scientific">Cyclostephanos tholiformis</name>
    <dbReference type="NCBI Taxonomy" id="382380"/>
    <lineage>
        <taxon>Eukaryota</taxon>
        <taxon>Sar</taxon>
        <taxon>Stramenopiles</taxon>
        <taxon>Ochrophyta</taxon>
        <taxon>Bacillariophyta</taxon>
        <taxon>Coscinodiscophyceae</taxon>
        <taxon>Thalassiosirophycidae</taxon>
        <taxon>Stephanodiscales</taxon>
        <taxon>Stephanodiscaceae</taxon>
        <taxon>Cyclostephanos</taxon>
    </lineage>
</organism>
<accession>A0ABD3SDX0</accession>